<dbReference type="InParanoid" id="A0A672JY03"/>
<dbReference type="GO" id="GO:0009435">
    <property type="term" value="P:NAD+ biosynthetic process"/>
    <property type="evidence" value="ECO:0007669"/>
    <property type="project" value="InterPro"/>
</dbReference>
<dbReference type="AlphaFoldDB" id="A0A672JY03"/>
<organism evidence="2 3">
    <name type="scientific">Sinocyclocheilus grahami</name>
    <name type="common">Dianchi golden-line fish</name>
    <name type="synonym">Barbus grahami</name>
    <dbReference type="NCBI Taxonomy" id="75366"/>
    <lineage>
        <taxon>Eukaryota</taxon>
        <taxon>Metazoa</taxon>
        <taxon>Chordata</taxon>
        <taxon>Craniata</taxon>
        <taxon>Vertebrata</taxon>
        <taxon>Euteleostomi</taxon>
        <taxon>Actinopterygii</taxon>
        <taxon>Neopterygii</taxon>
        <taxon>Teleostei</taxon>
        <taxon>Ostariophysi</taxon>
        <taxon>Cypriniformes</taxon>
        <taxon>Cyprinidae</taxon>
        <taxon>Cyprininae</taxon>
        <taxon>Sinocyclocheilus</taxon>
    </lineage>
</organism>
<name>A0A672JY03_SINGR</name>
<dbReference type="GO" id="GO:0030429">
    <property type="term" value="F:kynureninase activity"/>
    <property type="evidence" value="ECO:0007669"/>
    <property type="project" value="InterPro"/>
</dbReference>
<dbReference type="GO" id="GO:0005737">
    <property type="term" value="C:cytoplasm"/>
    <property type="evidence" value="ECO:0007669"/>
    <property type="project" value="InterPro"/>
</dbReference>
<evidence type="ECO:0000313" key="2">
    <source>
        <dbReference type="Ensembl" id="ENSSGRP00000002868.1"/>
    </source>
</evidence>
<dbReference type="InterPro" id="IPR010111">
    <property type="entry name" value="Kynureninase"/>
</dbReference>
<sequence>MMESVQQTITRVSQELSCSLTSRRVAEHLDRHDELRQLRQEFLIPKISDLPPYCVYFAGNSLGLQPKNTKKSIEEELEKWATM</sequence>
<dbReference type="Gene3D" id="3.90.1150.10">
    <property type="entry name" value="Aspartate Aminotransferase, domain 1"/>
    <property type="match status" value="1"/>
</dbReference>
<reference evidence="2" key="1">
    <citation type="submission" date="2025-08" db="UniProtKB">
        <authorList>
            <consortium name="Ensembl"/>
        </authorList>
    </citation>
    <scope>IDENTIFICATION</scope>
</reference>
<proteinExistence type="predicted"/>
<evidence type="ECO:0008006" key="4">
    <source>
        <dbReference type="Google" id="ProtNLM"/>
    </source>
</evidence>
<dbReference type="GO" id="GO:0043420">
    <property type="term" value="P:anthranilate metabolic process"/>
    <property type="evidence" value="ECO:0007669"/>
    <property type="project" value="TreeGrafter"/>
</dbReference>
<protein>
    <recommendedName>
        <fullName evidence="4">Kynureninase</fullName>
    </recommendedName>
</protein>
<dbReference type="InterPro" id="IPR015422">
    <property type="entry name" value="PyrdxlP-dep_Trfase_small"/>
</dbReference>
<evidence type="ECO:0000256" key="1">
    <source>
        <dbReference type="ARBA" id="ARBA00022898"/>
    </source>
</evidence>
<reference evidence="2" key="2">
    <citation type="submission" date="2025-09" db="UniProtKB">
        <authorList>
            <consortium name="Ensembl"/>
        </authorList>
    </citation>
    <scope>IDENTIFICATION</scope>
</reference>
<accession>A0A672JY03</accession>
<keyword evidence="1" id="KW-0663">Pyridoxal phosphate</keyword>
<dbReference type="GO" id="GO:0019441">
    <property type="term" value="P:L-tryptophan catabolic process to kynurenine"/>
    <property type="evidence" value="ECO:0007669"/>
    <property type="project" value="TreeGrafter"/>
</dbReference>
<evidence type="ECO:0000313" key="3">
    <source>
        <dbReference type="Proteomes" id="UP000472262"/>
    </source>
</evidence>
<dbReference type="Ensembl" id="ENSSGRT00000003130.1">
    <property type="protein sequence ID" value="ENSSGRP00000002868.1"/>
    <property type="gene ID" value="ENSSGRG00000001823.1"/>
</dbReference>
<dbReference type="Proteomes" id="UP000472262">
    <property type="component" value="Unassembled WGS sequence"/>
</dbReference>
<dbReference type="GO" id="GO:0030170">
    <property type="term" value="F:pyridoxal phosphate binding"/>
    <property type="evidence" value="ECO:0007669"/>
    <property type="project" value="InterPro"/>
</dbReference>
<dbReference type="PANTHER" id="PTHR14084:SF0">
    <property type="entry name" value="KYNURENINASE"/>
    <property type="match status" value="1"/>
</dbReference>
<keyword evidence="3" id="KW-1185">Reference proteome</keyword>
<dbReference type="PANTHER" id="PTHR14084">
    <property type="entry name" value="KYNURENINASE"/>
    <property type="match status" value="1"/>
</dbReference>